<reference evidence="3 5" key="1">
    <citation type="journal article" date="2015" name="Genome Biol. Evol.">
        <title>Comparative Genomics of a Bacterivorous Green Alga Reveals Evolutionary Causalities and Consequences of Phago-Mixotrophic Mode of Nutrition.</title>
        <authorList>
            <person name="Burns J.A."/>
            <person name="Paasch A."/>
            <person name="Narechania A."/>
            <person name="Kim E."/>
        </authorList>
    </citation>
    <scope>NUCLEOTIDE SEQUENCE [LARGE SCALE GENOMIC DNA]</scope>
    <source>
        <strain evidence="3">PLY_AMNH</strain>
    </source>
</reference>
<feature type="transmembrane region" description="Helical" evidence="1">
    <location>
        <begin position="140"/>
        <end position="162"/>
    </location>
</feature>
<name>A0AAE0FGL7_9CHLO</name>
<dbReference type="GO" id="GO:0051377">
    <property type="term" value="F:mannose-ethanolamine phosphotransferase activity"/>
    <property type="evidence" value="ECO:0007669"/>
    <property type="project" value="UniProtKB-UniRule"/>
</dbReference>
<evidence type="ECO:0000313" key="5">
    <source>
        <dbReference type="Proteomes" id="UP001190700"/>
    </source>
</evidence>
<dbReference type="InterPro" id="IPR017852">
    <property type="entry name" value="GPI_EtnP_transferase_1_C"/>
</dbReference>
<feature type="domain" description="GPI ethanolamine phosphate transferase 1 C-terminal" evidence="2">
    <location>
        <begin position="19"/>
        <end position="168"/>
    </location>
</feature>
<keyword evidence="1" id="KW-0808">Transferase</keyword>
<dbReference type="PANTHER" id="PTHR12250:SF0">
    <property type="entry name" value="GPI ETHANOLAMINE PHOSPHATE TRANSFERASE 1"/>
    <property type="match status" value="1"/>
</dbReference>
<keyword evidence="5" id="KW-1185">Reference proteome</keyword>
<dbReference type="GO" id="GO:0005789">
    <property type="term" value="C:endoplasmic reticulum membrane"/>
    <property type="evidence" value="ECO:0007669"/>
    <property type="project" value="UniProtKB-SubCell"/>
</dbReference>
<dbReference type="InterPro" id="IPR007070">
    <property type="entry name" value="GPI_EtnP_transferase_1"/>
</dbReference>
<evidence type="ECO:0000313" key="4">
    <source>
        <dbReference type="EMBL" id="KAK3261930.1"/>
    </source>
</evidence>
<dbReference type="EMBL" id="LGRX02016553">
    <property type="protein sequence ID" value="KAK3261930.1"/>
    <property type="molecule type" value="Genomic_DNA"/>
</dbReference>
<gene>
    <name evidence="4" type="ORF">CYMTET_29189</name>
    <name evidence="3" type="ORF">CYMTET_31950</name>
</gene>
<dbReference type="EC" id="2.-.-.-" evidence="1"/>
<comment type="function">
    <text evidence="1">Ethanolamine phosphate transferase involved in glycosylphosphatidylinositol-anchor biosynthesis. Transfers ethanolamine phosphate to the first alpha-1,4-linked mannose of the glycosylphosphatidylinositol precursor of GPI-anchor.</text>
</comment>
<feature type="transmembrane region" description="Helical" evidence="1">
    <location>
        <begin position="30"/>
        <end position="51"/>
    </location>
</feature>
<dbReference type="AlphaFoldDB" id="A0AAE0FGL7"/>
<evidence type="ECO:0000313" key="3">
    <source>
        <dbReference type="EMBL" id="KAK3259033.1"/>
    </source>
</evidence>
<proteinExistence type="inferred from homology"/>
<evidence type="ECO:0000256" key="1">
    <source>
        <dbReference type="RuleBase" id="RU367138"/>
    </source>
</evidence>
<keyword evidence="1" id="KW-0337">GPI-anchor biosynthesis</keyword>
<dbReference type="EMBL" id="LGRX02019051">
    <property type="protein sequence ID" value="KAK3259033.1"/>
    <property type="molecule type" value="Genomic_DNA"/>
</dbReference>
<keyword evidence="1" id="KW-0472">Membrane</keyword>
<comment type="caution">
    <text evidence="1">Lacks conserved residue(s) required for the propagation of feature annotation.</text>
</comment>
<keyword evidence="1" id="KW-1133">Transmembrane helix</keyword>
<accession>A0AAE0FGL7</accession>
<sequence>KVSEALESARKVAVRALAGIEYLHTYDRGLLMTVIVLGYVGWMALLIAHLLRAFPGRIAETLPAEGRSEGTAGLSRVRQMGVLLAMSTAMLLMHRGAPLLFFAYFGLPIAFWCEAGHAATCERHWSTLQRYLRPASRLELAQMLGFAVATLAVLETLIVGFIQREVHTGASRPPQQTSMHVPLRASERSHAYHFEG</sequence>
<comment type="subcellular location">
    <subcellularLocation>
        <location evidence="1">Endoplasmic reticulum membrane</location>
        <topology evidence="1">Multi-pass membrane protein</topology>
    </subcellularLocation>
</comment>
<dbReference type="GO" id="GO:0006506">
    <property type="term" value="P:GPI anchor biosynthetic process"/>
    <property type="evidence" value="ECO:0007669"/>
    <property type="project" value="UniProtKB-KW"/>
</dbReference>
<protein>
    <recommendedName>
        <fullName evidence="1">GPI ethanolamine phosphate transferase 1</fullName>
        <ecNumber evidence="1">2.-.-.-</ecNumber>
    </recommendedName>
</protein>
<comment type="pathway">
    <text evidence="1">Glycolipid biosynthesis; glycosylphosphatidylinositol-anchor biosynthesis.</text>
</comment>
<evidence type="ECO:0000259" key="2">
    <source>
        <dbReference type="Pfam" id="PF04987"/>
    </source>
</evidence>
<organism evidence="3 5">
    <name type="scientific">Cymbomonas tetramitiformis</name>
    <dbReference type="NCBI Taxonomy" id="36881"/>
    <lineage>
        <taxon>Eukaryota</taxon>
        <taxon>Viridiplantae</taxon>
        <taxon>Chlorophyta</taxon>
        <taxon>Pyramimonadophyceae</taxon>
        <taxon>Pyramimonadales</taxon>
        <taxon>Pyramimonadaceae</taxon>
        <taxon>Cymbomonas</taxon>
    </lineage>
</organism>
<dbReference type="Pfam" id="PF04987">
    <property type="entry name" value="PigN"/>
    <property type="match status" value="1"/>
</dbReference>
<dbReference type="PANTHER" id="PTHR12250">
    <property type="entry name" value="PHOSPHATIDYLINOSITOL GLYCAN, CLASS N"/>
    <property type="match status" value="1"/>
</dbReference>
<comment type="similarity">
    <text evidence="1">Belongs to the PIGG/PIGN/PIGO family. PIGN subfamily.</text>
</comment>
<keyword evidence="1" id="KW-0812">Transmembrane</keyword>
<keyword evidence="1" id="KW-0256">Endoplasmic reticulum</keyword>
<feature type="non-terminal residue" evidence="3">
    <location>
        <position position="1"/>
    </location>
</feature>
<comment type="caution">
    <text evidence="3">The sequence shown here is derived from an EMBL/GenBank/DDBJ whole genome shotgun (WGS) entry which is preliminary data.</text>
</comment>
<reference evidence="3" key="2">
    <citation type="submission" date="2023-06" db="EMBL/GenBank/DDBJ databases">
        <title>Long-read-based genome assembly of the green algal bacterivore Cymbomonas tetramitiformis.</title>
        <authorList>
            <person name="Gyaltshen Y."/>
            <person name="Rozenberg A."/>
            <person name="Paasch A."/>
            <person name="Burns J.A."/>
            <person name="Warring S."/>
            <person name="Larson R."/>
            <person name="Maurer-Alcala X."/>
            <person name="Dacks J."/>
            <person name="Kim E."/>
        </authorList>
    </citation>
    <scope>NUCLEOTIDE SEQUENCE</scope>
    <source>
        <strain evidence="3">PLY_AMNH</strain>
    </source>
</reference>
<dbReference type="Proteomes" id="UP001190700">
    <property type="component" value="Unassembled WGS sequence"/>
</dbReference>